<dbReference type="Proteomes" id="UP001501295">
    <property type="component" value="Unassembled WGS sequence"/>
</dbReference>
<dbReference type="Pfam" id="PF03551">
    <property type="entry name" value="PadR"/>
    <property type="match status" value="1"/>
</dbReference>
<gene>
    <name evidence="3" type="ORF">GCM10025780_13130</name>
</gene>
<evidence type="ECO:0000313" key="4">
    <source>
        <dbReference type="Proteomes" id="UP001501295"/>
    </source>
</evidence>
<feature type="domain" description="Transcription regulator PadR N-terminal" evidence="2">
    <location>
        <begin position="38"/>
        <end position="81"/>
    </location>
</feature>
<feature type="region of interest" description="Disordered" evidence="1">
    <location>
        <begin position="91"/>
        <end position="123"/>
    </location>
</feature>
<reference evidence="4" key="1">
    <citation type="journal article" date="2019" name="Int. J. Syst. Evol. Microbiol.">
        <title>The Global Catalogue of Microorganisms (GCM) 10K type strain sequencing project: providing services to taxonomists for standard genome sequencing and annotation.</title>
        <authorList>
            <consortium name="The Broad Institute Genomics Platform"/>
            <consortium name="The Broad Institute Genome Sequencing Center for Infectious Disease"/>
            <person name="Wu L."/>
            <person name="Ma J."/>
        </authorList>
    </citation>
    <scope>NUCLEOTIDE SEQUENCE [LARGE SCALE GENOMIC DNA]</scope>
    <source>
        <strain evidence="4">JCM 18956</strain>
    </source>
</reference>
<protein>
    <recommendedName>
        <fullName evidence="2">Transcription regulator PadR N-terminal domain-containing protein</fullName>
    </recommendedName>
</protein>
<proteinExistence type="predicted"/>
<dbReference type="Gene3D" id="1.10.10.10">
    <property type="entry name" value="Winged helix-like DNA-binding domain superfamily/Winged helix DNA-binding domain"/>
    <property type="match status" value="1"/>
</dbReference>
<dbReference type="InterPro" id="IPR036388">
    <property type="entry name" value="WH-like_DNA-bd_sf"/>
</dbReference>
<evidence type="ECO:0000313" key="3">
    <source>
        <dbReference type="EMBL" id="GAA4670944.1"/>
    </source>
</evidence>
<evidence type="ECO:0000256" key="1">
    <source>
        <dbReference type="SAM" id="MobiDB-lite"/>
    </source>
</evidence>
<sequence>MEPLQRVTAPTLDVLECLLGSTEGPVWGLVIIKETGRPSGTVYPLLERLERQGWIVGSWEEAERSGPRRRLYEFTADGRVAAMELVAGAAERRATAAARPSRSARAGGTPGVPGAPSGRTATP</sequence>
<evidence type="ECO:0000259" key="2">
    <source>
        <dbReference type="Pfam" id="PF03551"/>
    </source>
</evidence>
<dbReference type="RefSeq" id="WP_345374572.1">
    <property type="nucleotide sequence ID" value="NZ_BAABLM010000002.1"/>
</dbReference>
<dbReference type="InterPro" id="IPR005149">
    <property type="entry name" value="Tscrpt_reg_PadR_N"/>
</dbReference>
<accession>A0ABP8VTD2</accession>
<comment type="caution">
    <text evidence="3">The sequence shown here is derived from an EMBL/GenBank/DDBJ whole genome shotgun (WGS) entry which is preliminary data.</text>
</comment>
<name>A0ABP8VTD2_9MICO</name>
<keyword evidence="4" id="KW-1185">Reference proteome</keyword>
<feature type="compositionally biased region" description="Low complexity" evidence="1">
    <location>
        <begin position="95"/>
        <end position="107"/>
    </location>
</feature>
<dbReference type="SUPFAM" id="SSF46785">
    <property type="entry name" value="Winged helix' DNA-binding domain"/>
    <property type="match status" value="1"/>
</dbReference>
<organism evidence="3 4">
    <name type="scientific">Frondihabitans cladoniiphilus</name>
    <dbReference type="NCBI Taxonomy" id="715785"/>
    <lineage>
        <taxon>Bacteria</taxon>
        <taxon>Bacillati</taxon>
        <taxon>Actinomycetota</taxon>
        <taxon>Actinomycetes</taxon>
        <taxon>Micrococcales</taxon>
        <taxon>Microbacteriaceae</taxon>
        <taxon>Frondihabitans</taxon>
    </lineage>
</organism>
<dbReference type="EMBL" id="BAABLM010000002">
    <property type="protein sequence ID" value="GAA4670944.1"/>
    <property type="molecule type" value="Genomic_DNA"/>
</dbReference>
<dbReference type="InterPro" id="IPR036390">
    <property type="entry name" value="WH_DNA-bd_sf"/>
</dbReference>